<gene>
    <name evidence="1" type="primary">158</name>
    <name evidence="1" type="ORF">HVTV1_158</name>
</gene>
<sequence>MTTALLLLAAHLLGDFPLQPRWMAREKIDDVGVRFVHVVIHALLVVTFLELSGVGPGIPSPFYGAYTASHFLIDSRRWVEPRDDFPTWHYVVDQVLHVTAIAWCGVLFL</sequence>
<dbReference type="Pfam" id="PF11750">
    <property type="entry name" value="DUF3307"/>
    <property type="match status" value="1"/>
</dbReference>
<proteinExistence type="predicted"/>
<dbReference type="Proteomes" id="UP000011137">
    <property type="component" value="Segment"/>
</dbReference>
<protein>
    <recommendedName>
        <fullName evidence="3">DUF3307 domain-containing protein</fullName>
    </recommendedName>
</protein>
<dbReference type="EMBL" id="KC117377">
    <property type="protein sequence ID" value="AGC34527.1"/>
    <property type="molecule type" value="Genomic_DNA"/>
</dbReference>
<dbReference type="GeneID" id="14477399"/>
<dbReference type="RefSeq" id="YP_007379063.1">
    <property type="nucleotide sequence ID" value="NC_020158.1"/>
</dbReference>
<organism evidence="1 2">
    <name type="scientific">Haloarcula vallismortis tailed virus 1</name>
    <dbReference type="NCBI Taxonomy" id="1262528"/>
    <lineage>
        <taxon>Viruses</taxon>
        <taxon>Duplodnaviria</taxon>
        <taxon>Heunggongvirae</taxon>
        <taxon>Uroviricota</taxon>
        <taxon>Caudoviricetes</taxon>
        <taxon>Thumleimavirales</taxon>
        <taxon>Druskaviridae</taxon>
        <taxon>Tredecimvirus</taxon>
        <taxon>Tredecimvirus thailandense</taxon>
        <taxon>Tredecimvirus HVTV1</taxon>
    </lineage>
</organism>
<dbReference type="InterPro" id="IPR021737">
    <property type="entry name" value="Phage_phiKZ_Orf197"/>
</dbReference>
<evidence type="ECO:0000313" key="1">
    <source>
        <dbReference type="EMBL" id="AGC34527.1"/>
    </source>
</evidence>
<evidence type="ECO:0008006" key="3">
    <source>
        <dbReference type="Google" id="ProtNLM"/>
    </source>
</evidence>
<dbReference type="OrthoDB" id="32459at10239"/>
<evidence type="ECO:0000313" key="2">
    <source>
        <dbReference type="Proteomes" id="UP000011137"/>
    </source>
</evidence>
<keyword evidence="2" id="KW-1185">Reference proteome</keyword>
<accession>L7TNV6</accession>
<name>L7TNV6_9CAUD</name>
<dbReference type="KEGG" id="vg:14477399"/>
<reference evidence="1 2" key="1">
    <citation type="journal article" date="2013" name="J. Virol.">
        <title>Insights into head-tailed viruses infecting extremely halophilic archaea.</title>
        <authorList>
            <person name="Pietila M.K."/>
            <person name="Laurinmaki P."/>
            <person name="Russell D.A."/>
            <person name="Ko C.C."/>
            <person name="Jacobs-Sera D."/>
            <person name="Butcher S.J."/>
            <person name="Bamford D.H."/>
            <person name="Hendrix R.W."/>
        </authorList>
    </citation>
    <scope>NUCLEOTIDE SEQUENCE [LARGE SCALE GENOMIC DNA]</scope>
</reference>